<feature type="transmembrane region" description="Helical" evidence="1">
    <location>
        <begin position="117"/>
        <end position="138"/>
    </location>
</feature>
<protein>
    <submittedName>
        <fullName evidence="2">Uncharacterized protein</fullName>
    </submittedName>
</protein>
<organism evidence="2 3">
    <name type="scientific">Rhodocollybia butyracea</name>
    <dbReference type="NCBI Taxonomy" id="206335"/>
    <lineage>
        <taxon>Eukaryota</taxon>
        <taxon>Fungi</taxon>
        <taxon>Dikarya</taxon>
        <taxon>Basidiomycota</taxon>
        <taxon>Agaricomycotina</taxon>
        <taxon>Agaricomycetes</taxon>
        <taxon>Agaricomycetidae</taxon>
        <taxon>Agaricales</taxon>
        <taxon>Marasmiineae</taxon>
        <taxon>Omphalotaceae</taxon>
        <taxon>Rhodocollybia</taxon>
    </lineage>
</organism>
<dbReference type="EMBL" id="JADNRY010000447">
    <property type="protein sequence ID" value="KAF9052583.1"/>
    <property type="molecule type" value="Genomic_DNA"/>
</dbReference>
<accession>A0A9P5P751</accession>
<dbReference type="AlphaFoldDB" id="A0A9P5P751"/>
<name>A0A9P5P751_9AGAR</name>
<proteinExistence type="predicted"/>
<comment type="caution">
    <text evidence="2">The sequence shown here is derived from an EMBL/GenBank/DDBJ whole genome shotgun (WGS) entry which is preliminary data.</text>
</comment>
<keyword evidence="1" id="KW-1133">Transmembrane helix</keyword>
<keyword evidence="1" id="KW-0472">Membrane</keyword>
<evidence type="ECO:0000256" key="1">
    <source>
        <dbReference type="SAM" id="Phobius"/>
    </source>
</evidence>
<sequence length="157" mass="18495">MMYPQIATFTFLRLSRHWFLCYILRLFNPHIAPIPGAPSPSFTIVHRVTSPPMKIRAFLFTTTSDFDSRPTFVFFFRSRHFCEPFLSWNSFVLLYPADFPSSILSYRVSFIKFMAHLYIYWFELFVFSLVVIVVLLSATNSNVLRLSVCTVVCNFRF</sequence>
<reference evidence="2" key="1">
    <citation type="submission" date="2020-11" db="EMBL/GenBank/DDBJ databases">
        <authorList>
            <consortium name="DOE Joint Genome Institute"/>
            <person name="Ahrendt S."/>
            <person name="Riley R."/>
            <person name="Andreopoulos W."/>
            <person name="Labutti K."/>
            <person name="Pangilinan J."/>
            <person name="Ruiz-Duenas F.J."/>
            <person name="Barrasa J.M."/>
            <person name="Sanchez-Garcia M."/>
            <person name="Camarero S."/>
            <person name="Miyauchi S."/>
            <person name="Serrano A."/>
            <person name="Linde D."/>
            <person name="Babiker R."/>
            <person name="Drula E."/>
            <person name="Ayuso-Fernandez I."/>
            <person name="Pacheco R."/>
            <person name="Padilla G."/>
            <person name="Ferreira P."/>
            <person name="Barriuso J."/>
            <person name="Kellner H."/>
            <person name="Castanera R."/>
            <person name="Alfaro M."/>
            <person name="Ramirez L."/>
            <person name="Pisabarro A.G."/>
            <person name="Kuo A."/>
            <person name="Tritt A."/>
            <person name="Lipzen A."/>
            <person name="He G."/>
            <person name="Yan M."/>
            <person name="Ng V."/>
            <person name="Cullen D."/>
            <person name="Martin F."/>
            <person name="Rosso M.-N."/>
            <person name="Henrissat B."/>
            <person name="Hibbett D."/>
            <person name="Martinez A.T."/>
            <person name="Grigoriev I.V."/>
        </authorList>
    </citation>
    <scope>NUCLEOTIDE SEQUENCE</scope>
    <source>
        <strain evidence="2">AH 40177</strain>
    </source>
</reference>
<gene>
    <name evidence="2" type="ORF">BDP27DRAFT_651230</name>
</gene>
<keyword evidence="3" id="KW-1185">Reference proteome</keyword>
<keyword evidence="1" id="KW-0812">Transmembrane</keyword>
<evidence type="ECO:0000313" key="3">
    <source>
        <dbReference type="Proteomes" id="UP000772434"/>
    </source>
</evidence>
<evidence type="ECO:0000313" key="2">
    <source>
        <dbReference type="EMBL" id="KAF9052583.1"/>
    </source>
</evidence>
<dbReference type="Proteomes" id="UP000772434">
    <property type="component" value="Unassembled WGS sequence"/>
</dbReference>